<dbReference type="AlphaFoldDB" id="A0A7V3ZJN7"/>
<keyword evidence="4 6" id="KW-1133">Transmembrane helix</keyword>
<dbReference type="EMBL" id="DTDV01000019">
    <property type="protein sequence ID" value="HGK24237.1"/>
    <property type="molecule type" value="Genomic_DNA"/>
</dbReference>
<evidence type="ECO:0000256" key="5">
    <source>
        <dbReference type="ARBA" id="ARBA00023136"/>
    </source>
</evidence>
<dbReference type="InterPro" id="IPR013545">
    <property type="entry name" value="T2SS_protein-GspG_C"/>
</dbReference>
<accession>A0A7V3ZJN7</accession>
<keyword evidence="2" id="KW-0488">Methylation</keyword>
<keyword evidence="3 6" id="KW-0812">Transmembrane</keyword>
<comment type="caution">
    <text evidence="8">The sequence shown here is derived from an EMBL/GenBank/DDBJ whole genome shotgun (WGS) entry which is preliminary data.</text>
</comment>
<dbReference type="GO" id="GO:0015628">
    <property type="term" value="P:protein secretion by the type II secretion system"/>
    <property type="evidence" value="ECO:0007669"/>
    <property type="project" value="InterPro"/>
</dbReference>
<dbReference type="Pfam" id="PF08334">
    <property type="entry name" value="T2SSG"/>
    <property type="match status" value="1"/>
</dbReference>
<feature type="domain" description="Type II secretion system protein GspG C-terminal" evidence="7">
    <location>
        <begin position="29"/>
        <end position="131"/>
    </location>
</feature>
<feature type="transmembrane region" description="Helical" evidence="6">
    <location>
        <begin position="12"/>
        <end position="31"/>
    </location>
</feature>
<protein>
    <submittedName>
        <fullName evidence="8">Type II secretion system protein</fullName>
    </submittedName>
</protein>
<dbReference type="PANTHER" id="PTHR30093:SF44">
    <property type="entry name" value="TYPE II SECRETION SYSTEM CORE PROTEIN G"/>
    <property type="match status" value="1"/>
</dbReference>
<evidence type="ECO:0000256" key="2">
    <source>
        <dbReference type="ARBA" id="ARBA00022481"/>
    </source>
</evidence>
<gene>
    <name evidence="8" type="ORF">ENU78_07405</name>
</gene>
<name>A0A7V3ZJN7_DICTH</name>
<proteinExistence type="predicted"/>
<sequence>MRRERGFTLIELMVVIVIIAILAAVALPNFMGATERARESAVRSAVKTIQTALEIYATDNQGYYPGDIYSLTTGNYLPGGKFPNNPATNSPYTFTVTSNGSASEGAYRITYSVSSDHSAYTITGYGKDGQKVIIQVSSAGTTR</sequence>
<dbReference type="GO" id="GO:0016020">
    <property type="term" value="C:membrane"/>
    <property type="evidence" value="ECO:0007669"/>
    <property type="project" value="UniProtKB-SubCell"/>
</dbReference>
<dbReference type="PRINTS" id="PR00813">
    <property type="entry name" value="BCTERIALGSPG"/>
</dbReference>
<organism evidence="8">
    <name type="scientific">Dictyoglomus thermophilum</name>
    <dbReference type="NCBI Taxonomy" id="14"/>
    <lineage>
        <taxon>Bacteria</taxon>
        <taxon>Pseudomonadati</taxon>
        <taxon>Dictyoglomota</taxon>
        <taxon>Dictyoglomia</taxon>
        <taxon>Dictyoglomales</taxon>
        <taxon>Dictyoglomaceae</taxon>
        <taxon>Dictyoglomus</taxon>
    </lineage>
</organism>
<dbReference type="Gene3D" id="3.30.700.10">
    <property type="entry name" value="Glycoprotein, Type 4 Pilin"/>
    <property type="match status" value="1"/>
</dbReference>
<dbReference type="Pfam" id="PF07963">
    <property type="entry name" value="N_methyl"/>
    <property type="match status" value="1"/>
</dbReference>
<dbReference type="RefSeq" id="WP_149122841.1">
    <property type="nucleotide sequence ID" value="NZ_VTFL01000003.1"/>
</dbReference>
<dbReference type="SUPFAM" id="SSF54523">
    <property type="entry name" value="Pili subunits"/>
    <property type="match status" value="1"/>
</dbReference>
<dbReference type="GO" id="GO:0015627">
    <property type="term" value="C:type II protein secretion system complex"/>
    <property type="evidence" value="ECO:0007669"/>
    <property type="project" value="InterPro"/>
</dbReference>
<evidence type="ECO:0000256" key="6">
    <source>
        <dbReference type="SAM" id="Phobius"/>
    </source>
</evidence>
<evidence type="ECO:0000256" key="1">
    <source>
        <dbReference type="ARBA" id="ARBA00004167"/>
    </source>
</evidence>
<keyword evidence="5 6" id="KW-0472">Membrane</keyword>
<evidence type="ECO:0000256" key="4">
    <source>
        <dbReference type="ARBA" id="ARBA00022989"/>
    </source>
</evidence>
<dbReference type="PANTHER" id="PTHR30093">
    <property type="entry name" value="GENERAL SECRETION PATHWAY PROTEIN G"/>
    <property type="match status" value="1"/>
</dbReference>
<dbReference type="InterPro" id="IPR000983">
    <property type="entry name" value="Bac_GSPG_pilin"/>
</dbReference>
<evidence type="ECO:0000313" key="8">
    <source>
        <dbReference type="EMBL" id="HGK24237.1"/>
    </source>
</evidence>
<evidence type="ECO:0000259" key="7">
    <source>
        <dbReference type="Pfam" id="PF08334"/>
    </source>
</evidence>
<dbReference type="PROSITE" id="PS00409">
    <property type="entry name" value="PROKAR_NTER_METHYL"/>
    <property type="match status" value="1"/>
</dbReference>
<reference evidence="8" key="1">
    <citation type="journal article" date="2020" name="mSystems">
        <title>Genome- and Community-Level Interaction Insights into Carbon Utilization and Element Cycling Functions of Hydrothermarchaeota in Hydrothermal Sediment.</title>
        <authorList>
            <person name="Zhou Z."/>
            <person name="Liu Y."/>
            <person name="Xu W."/>
            <person name="Pan J."/>
            <person name="Luo Z.H."/>
            <person name="Li M."/>
        </authorList>
    </citation>
    <scope>NUCLEOTIDE SEQUENCE [LARGE SCALE GENOMIC DNA]</scope>
    <source>
        <strain evidence="8">SpSt-70</strain>
    </source>
</reference>
<evidence type="ECO:0000256" key="3">
    <source>
        <dbReference type="ARBA" id="ARBA00022692"/>
    </source>
</evidence>
<dbReference type="InterPro" id="IPR012902">
    <property type="entry name" value="N_methyl_site"/>
</dbReference>
<dbReference type="NCBIfam" id="TIGR02532">
    <property type="entry name" value="IV_pilin_GFxxxE"/>
    <property type="match status" value="1"/>
</dbReference>
<comment type="subcellular location">
    <subcellularLocation>
        <location evidence="1">Membrane</location>
        <topology evidence="1">Single-pass membrane protein</topology>
    </subcellularLocation>
</comment>
<dbReference type="InterPro" id="IPR045584">
    <property type="entry name" value="Pilin-like"/>
</dbReference>